<evidence type="ECO:0000256" key="4">
    <source>
        <dbReference type="ARBA" id="ARBA00023128"/>
    </source>
</evidence>
<dbReference type="Proteomes" id="UP000292702">
    <property type="component" value="Unassembled WGS sequence"/>
</dbReference>
<dbReference type="Pfam" id="PF06984">
    <property type="entry name" value="MRP-L47"/>
    <property type="match status" value="1"/>
</dbReference>
<evidence type="ECO:0000313" key="9">
    <source>
        <dbReference type="EMBL" id="TCD70539.1"/>
    </source>
</evidence>
<accession>A0A4R0RX49</accession>
<evidence type="ECO:0000256" key="1">
    <source>
        <dbReference type="ARBA" id="ARBA00004173"/>
    </source>
</evidence>
<feature type="region of interest" description="Disordered" evidence="8">
    <location>
        <begin position="35"/>
        <end position="54"/>
    </location>
</feature>
<comment type="caution">
    <text evidence="9">The sequence shown here is derived from an EMBL/GenBank/DDBJ whole genome shotgun (WGS) entry which is preliminary data.</text>
</comment>
<evidence type="ECO:0000256" key="2">
    <source>
        <dbReference type="ARBA" id="ARBA00009254"/>
    </source>
</evidence>
<evidence type="ECO:0000256" key="7">
    <source>
        <dbReference type="ARBA" id="ARBA00035399"/>
    </source>
</evidence>
<dbReference type="GO" id="GO:0032543">
    <property type="term" value="P:mitochondrial translation"/>
    <property type="evidence" value="ECO:0007669"/>
    <property type="project" value="TreeGrafter"/>
</dbReference>
<dbReference type="PANTHER" id="PTHR21183:SF18">
    <property type="entry name" value="LARGE RIBOSOMAL SUBUNIT PROTEIN UL29M"/>
    <property type="match status" value="1"/>
</dbReference>
<dbReference type="EMBL" id="RWJN01000019">
    <property type="protein sequence ID" value="TCD70539.1"/>
    <property type="molecule type" value="Genomic_DNA"/>
</dbReference>
<dbReference type="GO" id="GO:0003735">
    <property type="term" value="F:structural constituent of ribosome"/>
    <property type="evidence" value="ECO:0007669"/>
    <property type="project" value="InterPro"/>
</dbReference>
<protein>
    <recommendedName>
        <fullName evidence="6">Large ribosomal subunit protein uL29m</fullName>
    </recommendedName>
    <alternativeName>
        <fullName evidence="7">54S ribosomal protein L4, mitochondrial</fullName>
    </alternativeName>
</protein>
<dbReference type="Gene3D" id="6.10.330.20">
    <property type="match status" value="1"/>
</dbReference>
<dbReference type="CDD" id="cd00427">
    <property type="entry name" value="Ribosomal_L29_HIP"/>
    <property type="match status" value="1"/>
</dbReference>
<name>A0A4R0RX49_9APHY</name>
<comment type="subcellular location">
    <subcellularLocation>
        <location evidence="1">Mitochondrion</location>
    </subcellularLocation>
</comment>
<gene>
    <name evidence="9" type="primary">MRPL4</name>
    <name evidence="9" type="ORF">EIP91_002885</name>
</gene>
<evidence type="ECO:0000256" key="3">
    <source>
        <dbReference type="ARBA" id="ARBA00022980"/>
    </source>
</evidence>
<feature type="compositionally biased region" description="Polar residues" evidence="8">
    <location>
        <begin position="44"/>
        <end position="54"/>
    </location>
</feature>
<proteinExistence type="inferred from homology"/>
<evidence type="ECO:0000256" key="8">
    <source>
        <dbReference type="SAM" id="MobiDB-lite"/>
    </source>
</evidence>
<organism evidence="9 10">
    <name type="scientific">Steccherinum ochraceum</name>
    <dbReference type="NCBI Taxonomy" id="92696"/>
    <lineage>
        <taxon>Eukaryota</taxon>
        <taxon>Fungi</taxon>
        <taxon>Dikarya</taxon>
        <taxon>Basidiomycota</taxon>
        <taxon>Agaricomycotina</taxon>
        <taxon>Agaricomycetes</taxon>
        <taxon>Polyporales</taxon>
        <taxon>Steccherinaceae</taxon>
        <taxon>Steccherinum</taxon>
    </lineage>
</organism>
<keyword evidence="10" id="KW-1185">Reference proteome</keyword>
<dbReference type="OrthoDB" id="270763at2759"/>
<keyword evidence="5" id="KW-0687">Ribonucleoprotein</keyword>
<dbReference type="AlphaFoldDB" id="A0A4R0RX49"/>
<dbReference type="SUPFAM" id="SSF46561">
    <property type="entry name" value="Ribosomal protein L29 (L29p)"/>
    <property type="match status" value="1"/>
</dbReference>
<reference evidence="9 10" key="1">
    <citation type="submission" date="2018-11" db="EMBL/GenBank/DDBJ databases">
        <title>Genome assembly of Steccherinum ochraceum LE-BIN_3174, the white-rot fungus of the Steccherinaceae family (The Residual Polyporoid clade, Polyporales, Basidiomycota).</title>
        <authorList>
            <person name="Fedorova T.V."/>
            <person name="Glazunova O.A."/>
            <person name="Landesman E.O."/>
            <person name="Moiseenko K.V."/>
            <person name="Psurtseva N.V."/>
            <person name="Savinova O.S."/>
            <person name="Shakhova N.V."/>
            <person name="Tyazhelova T.V."/>
            <person name="Vasina D.V."/>
        </authorList>
    </citation>
    <scope>NUCLEOTIDE SEQUENCE [LARGE SCALE GENOMIC DNA]</scope>
    <source>
        <strain evidence="9 10">LE-BIN_3174</strain>
    </source>
</reference>
<dbReference type="STRING" id="92696.A0A4R0RX49"/>
<evidence type="ECO:0000313" key="10">
    <source>
        <dbReference type="Proteomes" id="UP000292702"/>
    </source>
</evidence>
<dbReference type="InterPro" id="IPR038340">
    <property type="entry name" value="MRP-L47_sf"/>
</dbReference>
<comment type="similarity">
    <text evidence="2">Belongs to the universal ribosomal protein uL29 family.</text>
</comment>
<sequence>MIPSSSQFRGLLHTVSRRAATSRPPLTRSFASVLPSIPRGGQKLSPTDPQNGQLRPQLNIEVDLNHGLWAFFRKNEEEDVVKYDTVEAIDLTTQYRGRSWTAAELRRKSFKDLHTLWYVLLRERNLLATQKEEARRLQIAVQRTPITAKVHRVRKSMARIKYVINERRLAYEGAMAIYAEQREEAIRSGAIPPPPVVEKAPRRQKEVVKVEVAKKEEVKKVVHPPNTDHAKAAAFTASALFEPVETPTERR</sequence>
<evidence type="ECO:0000256" key="6">
    <source>
        <dbReference type="ARBA" id="ARBA00035289"/>
    </source>
</evidence>
<dbReference type="GO" id="GO:0005762">
    <property type="term" value="C:mitochondrial large ribosomal subunit"/>
    <property type="evidence" value="ECO:0007669"/>
    <property type="project" value="TreeGrafter"/>
</dbReference>
<dbReference type="InterPro" id="IPR001854">
    <property type="entry name" value="Ribosomal_uL29"/>
</dbReference>
<keyword evidence="3 9" id="KW-0689">Ribosomal protein</keyword>
<evidence type="ECO:0000256" key="5">
    <source>
        <dbReference type="ARBA" id="ARBA00023274"/>
    </source>
</evidence>
<dbReference type="InterPro" id="IPR010729">
    <property type="entry name" value="Ribosomal_uL29_mit"/>
</dbReference>
<dbReference type="PANTHER" id="PTHR21183">
    <property type="entry name" value="RIBOSOMAL PROTEIN L47, MITOCHONDRIAL-RELATED"/>
    <property type="match status" value="1"/>
</dbReference>
<keyword evidence="4" id="KW-0496">Mitochondrion</keyword>
<dbReference type="InterPro" id="IPR036049">
    <property type="entry name" value="Ribosomal_uL29_sf"/>
</dbReference>